<dbReference type="InterPro" id="IPR050758">
    <property type="entry name" value="Znf_C2H2-type"/>
</dbReference>
<dbReference type="Gene3D" id="6.10.140.140">
    <property type="match status" value="1"/>
</dbReference>
<dbReference type="InterPro" id="IPR036236">
    <property type="entry name" value="Znf_C2H2_sf"/>
</dbReference>
<feature type="domain" description="C2H2-type" evidence="14">
    <location>
        <begin position="553"/>
        <end position="580"/>
    </location>
</feature>
<keyword evidence="18" id="KW-1185">Reference proteome</keyword>
<sequence>MPNCIVDNCKYYSGKKLKGPDVTLHVFPKNVDIIKKWLLQVQESGQSFGDLDEFVQRVYDGKKSDVFRICSQHFAEDCYTYQVVQKRIMKKDSIPTIFTRQNEQEDISDFNGLSARRYRRKGRLDSSFENGQQELFQNMVNPLSEMDEMFGGMKQDSVLQSSLHDSVSEVDGIQPSMNQKLDGLCEFSPFDKNRARISDDLVDSVFIKKDRNGVTERILALTLQIIYLLTGEDYTVTKKSGEHVTHSKSPCVSEELFRPTSPSTVPLMNEKKVLELTNQIIQLLTGEVPIRCEDVTVYFSMEEWEYLEGHKDVYKDVMMENHKTLSSLDGFTKRTTASDAFSSQYCTSDVKNVNELTVGKQFTEKYKARKGQDKYSAHEEQFVLDEGHHTDTCTPTDYKLIRIKEEYYSDEDDGLSDADLHTPTDYTDTEYQSTHIKEELASSEEGTLTDTDMYANTEYPPTDIMEESAACEDGKLTDMQNYWKKNCNPHKTNKALSQTPCTKFNETLNKKSTTQHQNRLSKKETHSNFKSQKSLILNSDLIGNQTVQQQNKMACSECGKQFLYKSYLVIHQRIHTGEKPFSCSECGKCFSQASHLTAHRTVHTGIKPFACSECGKRFAQSSHLEKHERIHTGEKPFSCSECGKSFSIYENLMTHQRIHTGVKPFICSECGKKFTRLSYLVSHRRTHTGERPFSCSECGERFTKKSGLKAHEAVHTGRKPFSCTECGKSFSFRGNLVTHQKIHTKKKPFTCSDCGKCFSGRYYFIKHQRTHT</sequence>
<keyword evidence="6 12" id="KW-0863">Zinc-finger</keyword>
<dbReference type="SUPFAM" id="SSF57716">
    <property type="entry name" value="Glucocorticoid receptor-like (DNA-binding domain)"/>
    <property type="match status" value="1"/>
</dbReference>
<dbReference type="Pfam" id="PF05485">
    <property type="entry name" value="THAP"/>
    <property type="match status" value="1"/>
</dbReference>
<evidence type="ECO:0000256" key="8">
    <source>
        <dbReference type="ARBA" id="ARBA00023015"/>
    </source>
</evidence>
<evidence type="ECO:0000259" key="15">
    <source>
        <dbReference type="PROSITE" id="PS50805"/>
    </source>
</evidence>
<keyword evidence="7" id="KW-0862">Zinc</keyword>
<dbReference type="InterPro" id="IPR013087">
    <property type="entry name" value="Znf_C2H2_type"/>
</dbReference>
<name>A0AAD1T7Q2_PELCU</name>
<comment type="subcellular location">
    <subcellularLocation>
        <location evidence="2">Nucleus</location>
    </subcellularLocation>
</comment>
<evidence type="ECO:0000259" key="16">
    <source>
        <dbReference type="PROSITE" id="PS50950"/>
    </source>
</evidence>
<evidence type="ECO:0000313" key="17">
    <source>
        <dbReference type="EMBL" id="CAH2321105.1"/>
    </source>
</evidence>
<proteinExistence type="inferred from homology"/>
<keyword evidence="10" id="KW-0804">Transcription</keyword>
<keyword evidence="4" id="KW-0479">Metal-binding</keyword>
<dbReference type="InterPro" id="IPR001909">
    <property type="entry name" value="KRAB"/>
</dbReference>
<feature type="domain" description="C2H2-type" evidence="14">
    <location>
        <begin position="693"/>
        <end position="720"/>
    </location>
</feature>
<keyword evidence="9 13" id="KW-0238">DNA-binding</keyword>
<accession>A0AAD1T7Q2</accession>
<dbReference type="FunFam" id="3.30.160.60:FF:001326">
    <property type="entry name" value="Zinc finger protein 432"/>
    <property type="match status" value="1"/>
</dbReference>
<comment type="function">
    <text evidence="1">May be involved in transcriptional regulation.</text>
</comment>
<feature type="domain" description="C2H2-type" evidence="14">
    <location>
        <begin position="721"/>
        <end position="748"/>
    </location>
</feature>
<dbReference type="PROSITE" id="PS00028">
    <property type="entry name" value="ZINC_FINGER_C2H2_1"/>
    <property type="match status" value="8"/>
</dbReference>
<dbReference type="FunFam" id="3.30.160.60:FF:002281">
    <property type="match status" value="1"/>
</dbReference>
<dbReference type="SMART" id="SM00355">
    <property type="entry name" value="ZnF_C2H2"/>
    <property type="match status" value="8"/>
</dbReference>
<dbReference type="FunFam" id="3.30.160.60:FF:000128">
    <property type="entry name" value="zinc finger protein 268 isoform X1"/>
    <property type="match status" value="1"/>
</dbReference>
<keyword evidence="11" id="KW-0539">Nucleus</keyword>
<dbReference type="SUPFAM" id="SSF57667">
    <property type="entry name" value="beta-beta-alpha zinc fingers"/>
    <property type="match status" value="4"/>
</dbReference>
<keyword evidence="5" id="KW-0677">Repeat</keyword>
<dbReference type="GO" id="GO:0008270">
    <property type="term" value="F:zinc ion binding"/>
    <property type="evidence" value="ECO:0007669"/>
    <property type="project" value="UniProtKB-KW"/>
</dbReference>
<evidence type="ECO:0000313" key="18">
    <source>
        <dbReference type="Proteomes" id="UP001295444"/>
    </source>
</evidence>
<organism evidence="17 18">
    <name type="scientific">Pelobates cultripes</name>
    <name type="common">Western spadefoot toad</name>
    <dbReference type="NCBI Taxonomy" id="61616"/>
    <lineage>
        <taxon>Eukaryota</taxon>
        <taxon>Metazoa</taxon>
        <taxon>Chordata</taxon>
        <taxon>Craniata</taxon>
        <taxon>Vertebrata</taxon>
        <taxon>Euteleostomi</taxon>
        <taxon>Amphibia</taxon>
        <taxon>Batrachia</taxon>
        <taxon>Anura</taxon>
        <taxon>Pelobatoidea</taxon>
        <taxon>Pelobatidae</taxon>
        <taxon>Pelobates</taxon>
    </lineage>
</organism>
<evidence type="ECO:0000256" key="4">
    <source>
        <dbReference type="ARBA" id="ARBA00022723"/>
    </source>
</evidence>
<feature type="domain" description="C2H2-type" evidence="14">
    <location>
        <begin position="637"/>
        <end position="664"/>
    </location>
</feature>
<dbReference type="FunFam" id="3.30.160.60:FF:000358">
    <property type="entry name" value="zinc finger protein 24"/>
    <property type="match status" value="1"/>
</dbReference>
<dbReference type="SUPFAM" id="SSF109640">
    <property type="entry name" value="KRAB domain (Kruppel-associated box)"/>
    <property type="match status" value="1"/>
</dbReference>
<gene>
    <name evidence="17" type="ORF">PECUL_23A027240</name>
</gene>
<dbReference type="Proteomes" id="UP001295444">
    <property type="component" value="Chromosome 11"/>
</dbReference>
<evidence type="ECO:0000256" key="13">
    <source>
        <dbReference type="PROSITE-ProRule" id="PRU00309"/>
    </source>
</evidence>
<dbReference type="Pfam" id="PF00096">
    <property type="entry name" value="zf-C2H2"/>
    <property type="match status" value="8"/>
</dbReference>
<evidence type="ECO:0000256" key="9">
    <source>
        <dbReference type="ARBA" id="ARBA00023125"/>
    </source>
</evidence>
<dbReference type="SMART" id="SM00980">
    <property type="entry name" value="THAP"/>
    <property type="match status" value="1"/>
</dbReference>
<evidence type="ECO:0000256" key="10">
    <source>
        <dbReference type="ARBA" id="ARBA00023163"/>
    </source>
</evidence>
<dbReference type="SMART" id="SM00349">
    <property type="entry name" value="KRAB"/>
    <property type="match status" value="1"/>
</dbReference>
<dbReference type="PANTHER" id="PTHR23234:SF10">
    <property type="entry name" value="RIKEN CDNA 6720489N17 GENE-RELATED"/>
    <property type="match status" value="1"/>
</dbReference>
<feature type="domain" description="THAP-type" evidence="16">
    <location>
        <begin position="1"/>
        <end position="98"/>
    </location>
</feature>
<dbReference type="EMBL" id="OW240922">
    <property type="protein sequence ID" value="CAH2321105.1"/>
    <property type="molecule type" value="Genomic_DNA"/>
</dbReference>
<evidence type="ECO:0000256" key="5">
    <source>
        <dbReference type="ARBA" id="ARBA00022737"/>
    </source>
</evidence>
<evidence type="ECO:0000256" key="7">
    <source>
        <dbReference type="ARBA" id="ARBA00022833"/>
    </source>
</evidence>
<evidence type="ECO:0000256" key="6">
    <source>
        <dbReference type="ARBA" id="ARBA00022771"/>
    </source>
</evidence>
<dbReference type="AlphaFoldDB" id="A0AAD1T7Q2"/>
<dbReference type="GO" id="GO:0006355">
    <property type="term" value="P:regulation of DNA-templated transcription"/>
    <property type="evidence" value="ECO:0007669"/>
    <property type="project" value="InterPro"/>
</dbReference>
<dbReference type="InterPro" id="IPR036051">
    <property type="entry name" value="KRAB_dom_sf"/>
</dbReference>
<dbReference type="FunFam" id="3.30.160.60:FF:000939">
    <property type="entry name" value="zinc finger protein 8 isoform X1"/>
    <property type="match status" value="1"/>
</dbReference>
<dbReference type="PROSITE" id="PS50157">
    <property type="entry name" value="ZINC_FINGER_C2H2_2"/>
    <property type="match status" value="8"/>
</dbReference>
<comment type="similarity">
    <text evidence="3">Belongs to the krueppel C2H2-type zinc-finger protein family.</text>
</comment>
<dbReference type="PROSITE" id="PS50805">
    <property type="entry name" value="KRAB"/>
    <property type="match status" value="1"/>
</dbReference>
<reference evidence="17" key="1">
    <citation type="submission" date="2022-03" db="EMBL/GenBank/DDBJ databases">
        <authorList>
            <person name="Alioto T."/>
            <person name="Alioto T."/>
            <person name="Gomez Garrido J."/>
        </authorList>
    </citation>
    <scope>NUCLEOTIDE SEQUENCE</scope>
</reference>
<dbReference type="CDD" id="cd07765">
    <property type="entry name" value="KRAB_A-box"/>
    <property type="match status" value="1"/>
</dbReference>
<feature type="domain" description="C2H2-type" evidence="14">
    <location>
        <begin position="749"/>
        <end position="772"/>
    </location>
</feature>
<dbReference type="InterPro" id="IPR006612">
    <property type="entry name" value="THAP_Znf"/>
</dbReference>
<dbReference type="GO" id="GO:0003677">
    <property type="term" value="F:DNA binding"/>
    <property type="evidence" value="ECO:0007669"/>
    <property type="project" value="UniProtKB-UniRule"/>
</dbReference>
<protein>
    <submittedName>
        <fullName evidence="17">Oocyte zinc finger -like</fullName>
    </submittedName>
</protein>
<dbReference type="SMART" id="SM00692">
    <property type="entry name" value="DM3"/>
    <property type="match status" value="1"/>
</dbReference>
<dbReference type="FunFam" id="3.30.160.60:FF:000759">
    <property type="entry name" value="zinc finger protein 16"/>
    <property type="match status" value="1"/>
</dbReference>
<evidence type="ECO:0000259" key="14">
    <source>
        <dbReference type="PROSITE" id="PS50157"/>
    </source>
</evidence>
<dbReference type="Pfam" id="PF01352">
    <property type="entry name" value="KRAB"/>
    <property type="match status" value="1"/>
</dbReference>
<dbReference type="GO" id="GO:0005634">
    <property type="term" value="C:nucleus"/>
    <property type="evidence" value="ECO:0007669"/>
    <property type="project" value="UniProtKB-SubCell"/>
</dbReference>
<dbReference type="PROSITE" id="PS50950">
    <property type="entry name" value="ZF_THAP"/>
    <property type="match status" value="1"/>
</dbReference>
<dbReference type="FunFam" id="3.30.160.60:FF:002716">
    <property type="entry name" value="Zinc finger protein 212"/>
    <property type="match status" value="1"/>
</dbReference>
<evidence type="ECO:0000256" key="11">
    <source>
        <dbReference type="ARBA" id="ARBA00023242"/>
    </source>
</evidence>
<feature type="domain" description="C2H2-type" evidence="14">
    <location>
        <begin position="665"/>
        <end position="692"/>
    </location>
</feature>
<keyword evidence="8" id="KW-0805">Transcription regulation</keyword>
<evidence type="ECO:0000256" key="2">
    <source>
        <dbReference type="ARBA" id="ARBA00004123"/>
    </source>
</evidence>
<evidence type="ECO:0000256" key="3">
    <source>
        <dbReference type="ARBA" id="ARBA00006991"/>
    </source>
</evidence>
<feature type="domain" description="C2H2-type" evidence="14">
    <location>
        <begin position="609"/>
        <end position="636"/>
    </location>
</feature>
<feature type="domain" description="C2H2-type" evidence="14">
    <location>
        <begin position="581"/>
        <end position="608"/>
    </location>
</feature>
<feature type="domain" description="KRAB" evidence="15">
    <location>
        <begin position="290"/>
        <end position="368"/>
    </location>
</feature>
<evidence type="ECO:0000256" key="1">
    <source>
        <dbReference type="ARBA" id="ARBA00003767"/>
    </source>
</evidence>
<dbReference type="FunFam" id="3.30.160.60:FF:002343">
    <property type="entry name" value="Zinc finger protein 33A"/>
    <property type="match status" value="1"/>
</dbReference>
<dbReference type="PANTHER" id="PTHR23234">
    <property type="entry name" value="ZNF44 PROTEIN"/>
    <property type="match status" value="1"/>
</dbReference>
<evidence type="ECO:0000256" key="12">
    <source>
        <dbReference type="PROSITE-ProRule" id="PRU00042"/>
    </source>
</evidence>
<dbReference type="Gene3D" id="3.30.160.60">
    <property type="entry name" value="Classic Zinc Finger"/>
    <property type="match status" value="8"/>
</dbReference>